<dbReference type="EMBL" id="JALPTH010000025">
    <property type="protein sequence ID" value="MCK8680317.1"/>
    <property type="molecule type" value="Genomic_DNA"/>
</dbReference>
<evidence type="ECO:0000256" key="1">
    <source>
        <dbReference type="SAM" id="MobiDB-lite"/>
    </source>
</evidence>
<dbReference type="Proteomes" id="UP001522868">
    <property type="component" value="Unassembled WGS sequence"/>
</dbReference>
<accession>A0ABT0IG54</accession>
<dbReference type="RefSeq" id="WP_248636125.1">
    <property type="nucleotide sequence ID" value="NZ_JALPTH010000025.1"/>
</dbReference>
<reference evidence="2 3" key="1">
    <citation type="submission" date="2022-04" db="EMBL/GenBank/DDBJ databases">
        <title>Streptomyces sp. nov. LCR6-01 isolated from Lichen of Dirinaria sp.</title>
        <authorList>
            <person name="Kanchanasin P."/>
            <person name="Tanasupawat S."/>
            <person name="Phongsopitanun W."/>
        </authorList>
    </citation>
    <scope>NUCLEOTIDE SEQUENCE [LARGE SCALE GENOMIC DNA]</scope>
    <source>
        <strain evidence="2 3">LCR6-01</strain>
    </source>
</reference>
<organism evidence="2 3">
    <name type="scientific">Streptomyces lichenis</name>
    <dbReference type="NCBI Taxonomy" id="2306967"/>
    <lineage>
        <taxon>Bacteria</taxon>
        <taxon>Bacillati</taxon>
        <taxon>Actinomycetota</taxon>
        <taxon>Actinomycetes</taxon>
        <taxon>Kitasatosporales</taxon>
        <taxon>Streptomycetaceae</taxon>
        <taxon>Streptomyces</taxon>
    </lineage>
</organism>
<feature type="region of interest" description="Disordered" evidence="1">
    <location>
        <begin position="102"/>
        <end position="152"/>
    </location>
</feature>
<evidence type="ECO:0008006" key="4">
    <source>
        <dbReference type="Google" id="ProtNLM"/>
    </source>
</evidence>
<name>A0ABT0IG54_9ACTN</name>
<sequence>MGLNSAFSKAAGGAGRFRSAMDQANASLGRIRQSSGTASTAVGAIKSSAGHATTAMNKVKAGTDKAHTSLGRLRTSANNGDKAVGTLRTGLNNANTAFGKAKGGTDKLKSSLDKLRGSADKAKKSLGDVKRQADSVEKSVGKAGKGADRTGKSMGGGLAKGLKGAGLAQKGLNLAMAASPFGLIMTLLAPLITRFVDMDKIVDMVSKGFKTGMSVIGKAVSAANRAVVPILKGLGNLMLAPFRGFANGMNVVIGALNGFKVNIPSWVPVFGGKSFTMNLPKIPVPHLAKGGLVQPRNGGTLAVIGEAGEHEAVIPLSRLERMLGAGGNRAQLARLTEAVERLADRPVHVQVDGQTIARAVIAGHRQLARR</sequence>
<comment type="caution">
    <text evidence="2">The sequence shown here is derived from an EMBL/GenBank/DDBJ whole genome shotgun (WGS) entry which is preliminary data.</text>
</comment>
<dbReference type="Gene3D" id="1.10.287.950">
    <property type="entry name" value="Methyl-accepting chemotaxis protein"/>
    <property type="match status" value="1"/>
</dbReference>
<evidence type="ECO:0000313" key="3">
    <source>
        <dbReference type="Proteomes" id="UP001522868"/>
    </source>
</evidence>
<protein>
    <recommendedName>
        <fullName evidence="4">Phage tail protein</fullName>
    </recommendedName>
</protein>
<evidence type="ECO:0000313" key="2">
    <source>
        <dbReference type="EMBL" id="MCK8680317.1"/>
    </source>
</evidence>
<gene>
    <name evidence="2" type="ORF">M1O15_23555</name>
</gene>
<keyword evidence="3" id="KW-1185">Reference proteome</keyword>
<proteinExistence type="predicted"/>
<feature type="compositionally biased region" description="Basic and acidic residues" evidence="1">
    <location>
        <begin position="103"/>
        <end position="151"/>
    </location>
</feature>